<dbReference type="SUPFAM" id="SSF51735">
    <property type="entry name" value="NAD(P)-binding Rossmann-fold domains"/>
    <property type="match status" value="1"/>
</dbReference>
<dbReference type="Pfam" id="PF01370">
    <property type="entry name" value="Epimerase"/>
    <property type="match status" value="1"/>
</dbReference>
<proteinExistence type="inferred from homology"/>
<gene>
    <name evidence="3" type="ORF">K4G66_18095</name>
</gene>
<comment type="similarity">
    <text evidence="1">Belongs to the NAD(P)-dependent epimerase/dehydratase family.</text>
</comment>
<accession>A0AA49GHP9</accession>
<dbReference type="Gene3D" id="3.40.50.720">
    <property type="entry name" value="NAD(P)-binding Rossmann-like Domain"/>
    <property type="match status" value="1"/>
</dbReference>
<reference evidence="3" key="1">
    <citation type="journal article" date="2023" name="Comput. Struct. Biotechnol. J.">
        <title>Discovery of a novel marine Bacteroidetes with a rich repertoire of carbohydrate-active enzymes.</title>
        <authorList>
            <person name="Chen B."/>
            <person name="Liu G."/>
            <person name="Chen Q."/>
            <person name="Wang H."/>
            <person name="Liu L."/>
            <person name="Tang K."/>
        </authorList>
    </citation>
    <scope>NUCLEOTIDE SEQUENCE</scope>
    <source>
        <strain evidence="3">TK19036</strain>
    </source>
</reference>
<evidence type="ECO:0000313" key="3">
    <source>
        <dbReference type="EMBL" id="WKN34292.1"/>
    </source>
</evidence>
<dbReference type="CDD" id="cd08946">
    <property type="entry name" value="SDR_e"/>
    <property type="match status" value="1"/>
</dbReference>
<protein>
    <submittedName>
        <fullName evidence="3">NAD-dependent epimerase/dehydratase family protein</fullName>
    </submittedName>
</protein>
<feature type="domain" description="NAD-dependent epimerase/dehydratase" evidence="2">
    <location>
        <begin position="5"/>
        <end position="237"/>
    </location>
</feature>
<reference evidence="3" key="2">
    <citation type="journal article" date="2024" name="Antonie Van Leeuwenhoek">
        <title>Roseihalotalea indica gen. nov., sp. nov., a halophilic Bacteroidetes from mesopelagic Southwest Indian Ocean with higher carbohydrate metabolic potential.</title>
        <authorList>
            <person name="Chen B."/>
            <person name="Zhang M."/>
            <person name="Lin D."/>
            <person name="Ye J."/>
            <person name="Tang K."/>
        </authorList>
    </citation>
    <scope>NUCLEOTIDE SEQUENCE</scope>
    <source>
        <strain evidence="3">TK19036</strain>
    </source>
</reference>
<dbReference type="InterPro" id="IPR001509">
    <property type="entry name" value="Epimerase_deHydtase"/>
</dbReference>
<evidence type="ECO:0000259" key="2">
    <source>
        <dbReference type="Pfam" id="PF01370"/>
    </source>
</evidence>
<dbReference type="EMBL" id="CP120682">
    <property type="protein sequence ID" value="WKN34292.1"/>
    <property type="molecule type" value="Genomic_DNA"/>
</dbReference>
<evidence type="ECO:0000256" key="1">
    <source>
        <dbReference type="ARBA" id="ARBA00007637"/>
    </source>
</evidence>
<sequence length="311" mass="35468">MKKLLITGGLGNLGSWFTDYFSKQSEYEVHVLASRTRPILQDANFQFIACDIADAEQVSQALSPHQYDLVIHTASVNDYFKPNFARDALLVNALGTRNLLDHFVNHPPSNFVYFSTFQVYGQRSGLITEKTPAEPKNDYGTTHLFAEYYVKQFHANHHLPYTIFRLTNSYGCPKDHDSSKWYLVLNDLARMAATEEKIVLKSNGKATRDFIWMGDVCRIVHQVLQLPQAPNDTFNICGEQTFSILDVAQEVQAAYQNTYGKKLPISINEQDTNQYSDDLKVSAEKLRSVISYSLTQRFQEEASAIFHMLKD</sequence>
<dbReference type="PANTHER" id="PTHR43000">
    <property type="entry name" value="DTDP-D-GLUCOSE 4,6-DEHYDRATASE-RELATED"/>
    <property type="match status" value="1"/>
</dbReference>
<organism evidence="3">
    <name type="scientific">Roseihalotalea indica</name>
    <dbReference type="NCBI Taxonomy" id="2867963"/>
    <lineage>
        <taxon>Bacteria</taxon>
        <taxon>Pseudomonadati</taxon>
        <taxon>Bacteroidota</taxon>
        <taxon>Cytophagia</taxon>
        <taxon>Cytophagales</taxon>
        <taxon>Catalimonadaceae</taxon>
        <taxon>Roseihalotalea</taxon>
    </lineage>
</organism>
<dbReference type="AlphaFoldDB" id="A0AA49GHP9"/>
<name>A0AA49GHP9_9BACT</name>
<dbReference type="InterPro" id="IPR036291">
    <property type="entry name" value="NAD(P)-bd_dom_sf"/>
</dbReference>